<proteinExistence type="predicted"/>
<reference evidence="1" key="1">
    <citation type="submission" date="2021-02" db="EMBL/GenBank/DDBJ databases">
        <authorList>
            <person name="Nowell W R."/>
        </authorList>
    </citation>
    <scope>NUCLEOTIDE SEQUENCE</scope>
</reference>
<dbReference type="EMBL" id="CAJOAZ010011117">
    <property type="protein sequence ID" value="CAF4231914.1"/>
    <property type="molecule type" value="Genomic_DNA"/>
</dbReference>
<evidence type="ECO:0000313" key="2">
    <source>
        <dbReference type="Proteomes" id="UP000663844"/>
    </source>
</evidence>
<accession>A0A820DGJ8</accession>
<comment type="caution">
    <text evidence="1">The sequence shown here is derived from an EMBL/GenBank/DDBJ whole genome shotgun (WGS) entry which is preliminary data.</text>
</comment>
<organism evidence="1 2">
    <name type="scientific">Adineta steineri</name>
    <dbReference type="NCBI Taxonomy" id="433720"/>
    <lineage>
        <taxon>Eukaryota</taxon>
        <taxon>Metazoa</taxon>
        <taxon>Spiralia</taxon>
        <taxon>Gnathifera</taxon>
        <taxon>Rotifera</taxon>
        <taxon>Eurotatoria</taxon>
        <taxon>Bdelloidea</taxon>
        <taxon>Adinetida</taxon>
        <taxon>Adinetidae</taxon>
        <taxon>Adineta</taxon>
    </lineage>
</organism>
<dbReference type="Proteomes" id="UP000663844">
    <property type="component" value="Unassembled WGS sequence"/>
</dbReference>
<protein>
    <submittedName>
        <fullName evidence="1">Uncharacterized protein</fullName>
    </submittedName>
</protein>
<name>A0A820DGJ8_9BILA</name>
<evidence type="ECO:0000313" key="1">
    <source>
        <dbReference type="EMBL" id="CAF4231914.1"/>
    </source>
</evidence>
<gene>
    <name evidence="1" type="ORF">OXD698_LOCUS42446</name>
</gene>
<sequence>MDDIILQLTHDNNLFQGQWSDIFIHVEKASISNNPKLILDVLADYVLTEPINSSPCNEKYTFVNLIIERLAESELSIDINDLVNIFTQTLDRSRIDEWNLNFLQTIYQKFKIGTQLYLIPLKTNLIEQILQSLLKKTFIFNSEENYDKWKQFLT</sequence>
<dbReference type="AlphaFoldDB" id="A0A820DGJ8"/>